<evidence type="ECO:0000256" key="6">
    <source>
        <dbReference type="ARBA" id="ARBA00022777"/>
    </source>
</evidence>
<dbReference type="GO" id="GO:0008982">
    <property type="term" value="F:protein-N(PI)-phosphohistidine-sugar phosphotransferase activity"/>
    <property type="evidence" value="ECO:0007669"/>
    <property type="project" value="InterPro"/>
</dbReference>
<dbReference type="PANTHER" id="PTHR34581">
    <property type="entry name" value="PTS SYSTEM N,N'-DIACETYLCHITOBIOSE-SPECIFIC EIIB COMPONENT"/>
    <property type="match status" value="1"/>
</dbReference>
<evidence type="ECO:0000256" key="3">
    <source>
        <dbReference type="ARBA" id="ARBA00022597"/>
    </source>
</evidence>
<accession>A0A2K8KHF7</accession>
<dbReference type="OrthoDB" id="9808134at2"/>
<dbReference type="RefSeq" id="WP_100254664.1">
    <property type="nucleotide sequence ID" value="NZ_CP015819.1"/>
</dbReference>
<keyword evidence="4" id="KW-0808">Transferase</keyword>
<dbReference type="InterPro" id="IPR036095">
    <property type="entry name" value="PTS_EIIB-like_sf"/>
</dbReference>
<keyword evidence="1" id="KW-0813">Transport</keyword>
<evidence type="ECO:0000259" key="8">
    <source>
        <dbReference type="PROSITE" id="PS51100"/>
    </source>
</evidence>
<keyword evidence="10" id="KW-1185">Reference proteome</keyword>
<dbReference type="InterPro" id="IPR003501">
    <property type="entry name" value="PTS_EIIB_2/3"/>
</dbReference>
<feature type="domain" description="PTS EIIB type-3" evidence="8">
    <location>
        <begin position="1"/>
        <end position="101"/>
    </location>
</feature>
<dbReference type="GO" id="GO:0016301">
    <property type="term" value="F:kinase activity"/>
    <property type="evidence" value="ECO:0007669"/>
    <property type="project" value="UniProtKB-KW"/>
</dbReference>
<dbReference type="Pfam" id="PF02302">
    <property type="entry name" value="PTS_IIB"/>
    <property type="match status" value="1"/>
</dbReference>
<gene>
    <name evidence="9" type="ORF">SCLAR_v1c08100</name>
</gene>
<dbReference type="PANTHER" id="PTHR34581:SF2">
    <property type="entry name" value="PTS SYSTEM N,N'-DIACETYLCHITOBIOSE-SPECIFIC EIIB COMPONENT"/>
    <property type="match status" value="1"/>
</dbReference>
<keyword evidence="3" id="KW-0762">Sugar transport</keyword>
<dbReference type="InterPro" id="IPR013012">
    <property type="entry name" value="PTS_EIIB_3"/>
</dbReference>
<keyword evidence="2" id="KW-0597">Phosphoprotein</keyword>
<protein>
    <submittedName>
        <fullName evidence="9">PTS system, sugar-specific IIB component</fullName>
    </submittedName>
</protein>
<dbReference type="PROSITE" id="PS51100">
    <property type="entry name" value="PTS_EIIB_TYPE_3"/>
    <property type="match status" value="1"/>
</dbReference>
<reference evidence="9 10" key="1">
    <citation type="submission" date="2017-11" db="EMBL/GenBank/DDBJ databases">
        <title>Complete genome sequence of Spiroplasma clarkii CN-5 (DSM 19994).</title>
        <authorList>
            <person name="Tsai Y.-M."/>
            <person name="Chang A."/>
            <person name="Lo W.-S."/>
            <person name="Kuo C.-H."/>
        </authorList>
    </citation>
    <scope>NUCLEOTIDE SEQUENCE [LARGE SCALE GENOMIC DNA]</scope>
    <source>
        <strain evidence="9 10">CN-5</strain>
    </source>
</reference>
<evidence type="ECO:0000313" key="10">
    <source>
        <dbReference type="Proteomes" id="UP000231179"/>
    </source>
</evidence>
<name>A0A2K8KHF7_9MOLU</name>
<dbReference type="Gene3D" id="3.40.50.2300">
    <property type="match status" value="1"/>
</dbReference>
<dbReference type="AlphaFoldDB" id="A0A2K8KHF7"/>
<evidence type="ECO:0000256" key="7">
    <source>
        <dbReference type="PROSITE-ProRule" id="PRU00423"/>
    </source>
</evidence>
<evidence type="ECO:0000256" key="2">
    <source>
        <dbReference type="ARBA" id="ARBA00022553"/>
    </source>
</evidence>
<feature type="modified residue" description="Phosphocysteine; by EIIA" evidence="7">
    <location>
        <position position="8"/>
    </location>
</feature>
<dbReference type="CDD" id="cd05564">
    <property type="entry name" value="PTS_IIB_chitobiose_lichenan"/>
    <property type="match status" value="1"/>
</dbReference>
<dbReference type="EMBL" id="CP024870">
    <property type="protein sequence ID" value="ATX71123.1"/>
    <property type="molecule type" value="Genomic_DNA"/>
</dbReference>
<keyword evidence="6" id="KW-0418">Kinase</keyword>
<dbReference type="SUPFAM" id="SSF52794">
    <property type="entry name" value="PTS system IIB component-like"/>
    <property type="match status" value="1"/>
</dbReference>
<sequence>MKKILLACNAGMSTSLLVNKMKAAATKNLAVEIEAVPVSEAVQILEGWDCVLLGPQVGHELAKFKRATRNLDITVEIISAQNYGRVDGEAVLNQALSIIKD</sequence>
<dbReference type="InterPro" id="IPR051819">
    <property type="entry name" value="PTS_sugar-specific_EIIB"/>
</dbReference>
<keyword evidence="5" id="KW-0598">Phosphotransferase system</keyword>
<evidence type="ECO:0000256" key="4">
    <source>
        <dbReference type="ARBA" id="ARBA00022679"/>
    </source>
</evidence>
<evidence type="ECO:0000256" key="5">
    <source>
        <dbReference type="ARBA" id="ARBA00022683"/>
    </source>
</evidence>
<dbReference type="Proteomes" id="UP000231179">
    <property type="component" value="Chromosome"/>
</dbReference>
<evidence type="ECO:0000313" key="9">
    <source>
        <dbReference type="EMBL" id="ATX71123.1"/>
    </source>
</evidence>
<dbReference type="GO" id="GO:0009401">
    <property type="term" value="P:phosphoenolpyruvate-dependent sugar phosphotransferase system"/>
    <property type="evidence" value="ECO:0007669"/>
    <property type="project" value="UniProtKB-KW"/>
</dbReference>
<organism evidence="9 10">
    <name type="scientific">Spiroplasma clarkii</name>
    <dbReference type="NCBI Taxonomy" id="2139"/>
    <lineage>
        <taxon>Bacteria</taxon>
        <taxon>Bacillati</taxon>
        <taxon>Mycoplasmatota</taxon>
        <taxon>Mollicutes</taxon>
        <taxon>Entomoplasmatales</taxon>
        <taxon>Spiroplasmataceae</taxon>
        <taxon>Spiroplasma</taxon>
    </lineage>
</organism>
<proteinExistence type="predicted"/>
<evidence type="ECO:0000256" key="1">
    <source>
        <dbReference type="ARBA" id="ARBA00022448"/>
    </source>
</evidence>